<name>A0ACC1SN58_9HYPO</name>
<keyword evidence="2" id="KW-1185">Reference proteome</keyword>
<accession>A0ACC1SN58</accession>
<sequence>MTGPQLKRPEANQALLYKHQALESPFHIRLIHLLPGEAGEHVRMQISHALLREPDEPTSIRFTRAQLQQTLPPNWDVEETIEGRFLFIYDNATISQPSGTSTENRAQEDGSTVGRASDQEVATTSNEECVRIHTWTHPDLTIDRASYELPPSPELFSELEFEALSYVWGIQDDQEIAFVESATGELIGNIELGKSLASALHHLRYKDKTRVLWVDAICINQNDDTEKAAQVLRMSSIFRCCSRVIAWLGPQDEDTSLAFSALAHIGAQIERTTNGFLYSSPDSEESKWYDSSVDIPFPDKVWLAIGRLSKRHWFRRLWTVQEAIVANRFSIVQSGHATISWPLFRRGTQCLLEKDYVPESRLLISLLRSTVNYPVGAPLAHILDLYQVRECLDLHDRIYGLPAVLPPKFVAAITPDYQQPVEELYKSAFLININALQRWELRGCPRDPERRNCPSWVPDLSRYDPYGRKVMYHFASGCSSLHFEYQAPDILKVAGIRFDTVKSVLQKTFDHWDDGQTALETIRSWEPPGILTEPYPGGGSLLDAFAVTLVQDGRRERNPGEGNTLEYIKEKCRNELLSTASTPISELSRQDIIEYVIWTRCKGRSMVVTNRGSIGIASTLARPGEWNIDTSCMAFPPDGLLLRPSEDNTLKFISDCYVWDLEASQGLLGPLPSPWQAHSLYHPVYEHGSYNRYFNPDTGELTAEDPRLGPLEGWQRIPLEELGRDLTGDDPEVYDFFRTRKMAE</sequence>
<organism evidence="1 2">
    <name type="scientific">Fusarium decemcellulare</name>
    <dbReference type="NCBI Taxonomy" id="57161"/>
    <lineage>
        <taxon>Eukaryota</taxon>
        <taxon>Fungi</taxon>
        <taxon>Dikarya</taxon>
        <taxon>Ascomycota</taxon>
        <taxon>Pezizomycotina</taxon>
        <taxon>Sordariomycetes</taxon>
        <taxon>Hypocreomycetidae</taxon>
        <taxon>Hypocreales</taxon>
        <taxon>Nectriaceae</taxon>
        <taxon>Fusarium</taxon>
        <taxon>Fusarium decemcellulare species complex</taxon>
    </lineage>
</organism>
<evidence type="ECO:0000313" key="1">
    <source>
        <dbReference type="EMBL" id="KAJ3543224.1"/>
    </source>
</evidence>
<evidence type="ECO:0000313" key="2">
    <source>
        <dbReference type="Proteomes" id="UP001148629"/>
    </source>
</evidence>
<proteinExistence type="predicted"/>
<reference evidence="1" key="1">
    <citation type="submission" date="2022-08" db="EMBL/GenBank/DDBJ databases">
        <title>Genome Sequence of Fusarium decemcellulare.</title>
        <authorList>
            <person name="Buettner E."/>
        </authorList>
    </citation>
    <scope>NUCLEOTIDE SEQUENCE</scope>
    <source>
        <strain evidence="1">Babe19</strain>
    </source>
</reference>
<dbReference type="Proteomes" id="UP001148629">
    <property type="component" value="Unassembled WGS sequence"/>
</dbReference>
<gene>
    <name evidence="1" type="ORF">NM208_g3684</name>
</gene>
<protein>
    <submittedName>
        <fullName evidence="1">Uncharacterized protein</fullName>
    </submittedName>
</protein>
<comment type="caution">
    <text evidence="1">The sequence shown here is derived from an EMBL/GenBank/DDBJ whole genome shotgun (WGS) entry which is preliminary data.</text>
</comment>
<dbReference type="EMBL" id="JANRMS010000255">
    <property type="protein sequence ID" value="KAJ3543224.1"/>
    <property type="molecule type" value="Genomic_DNA"/>
</dbReference>